<dbReference type="Gene3D" id="1.20.5.340">
    <property type="match status" value="1"/>
</dbReference>
<evidence type="ECO:0000256" key="1">
    <source>
        <dbReference type="ARBA" id="ARBA00022512"/>
    </source>
</evidence>
<dbReference type="HOGENOM" id="CLU_011904_0_0_9"/>
<feature type="compositionally biased region" description="Polar residues" evidence="6">
    <location>
        <begin position="271"/>
        <end position="287"/>
    </location>
</feature>
<keyword evidence="2" id="KW-0964">Secreted</keyword>
<dbReference type="SUPFAM" id="SSF57997">
    <property type="entry name" value="Tropomyosin"/>
    <property type="match status" value="2"/>
</dbReference>
<evidence type="ECO:0000256" key="3">
    <source>
        <dbReference type="ARBA" id="ARBA00022729"/>
    </source>
</evidence>
<evidence type="ECO:0000256" key="8">
    <source>
        <dbReference type="SAM" id="SignalP"/>
    </source>
</evidence>
<feature type="compositionally biased region" description="Polar residues" evidence="6">
    <location>
        <begin position="85"/>
        <end position="94"/>
    </location>
</feature>
<dbReference type="AlphaFoldDB" id="D0R2D6"/>
<dbReference type="GO" id="GO:0003682">
    <property type="term" value="F:chromatin binding"/>
    <property type="evidence" value="ECO:0007669"/>
    <property type="project" value="TreeGrafter"/>
</dbReference>
<keyword evidence="7" id="KW-1133">Transmembrane helix</keyword>
<keyword evidence="1" id="KW-0134">Cell wall</keyword>
<dbReference type="PANTHER" id="PTHR43941">
    <property type="entry name" value="STRUCTURAL MAINTENANCE OF CHROMOSOMES PROTEIN 2"/>
    <property type="match status" value="1"/>
</dbReference>
<evidence type="ECO:0000256" key="4">
    <source>
        <dbReference type="ARBA" id="ARBA00023088"/>
    </source>
</evidence>
<dbReference type="GO" id="GO:0000785">
    <property type="term" value="C:chromatin"/>
    <property type="evidence" value="ECO:0007669"/>
    <property type="project" value="TreeGrafter"/>
</dbReference>
<dbReference type="RefSeq" id="WP_012845705.1">
    <property type="nucleotide sequence ID" value="NC_013504.1"/>
</dbReference>
<evidence type="ECO:0000256" key="2">
    <source>
        <dbReference type="ARBA" id="ARBA00022525"/>
    </source>
</evidence>
<keyword evidence="4" id="KW-0572">Peptidoglycan-anchor</keyword>
<dbReference type="InterPro" id="IPR019931">
    <property type="entry name" value="LPXTG_anchor"/>
</dbReference>
<gene>
    <name evidence="10" type="ordered locus">FI9785_460</name>
</gene>
<evidence type="ECO:0000256" key="6">
    <source>
        <dbReference type="SAM" id="MobiDB-lite"/>
    </source>
</evidence>
<feature type="region of interest" description="Disordered" evidence="6">
    <location>
        <begin position="84"/>
        <end position="109"/>
    </location>
</feature>
<keyword evidence="11" id="KW-1185">Reference proteome</keyword>
<dbReference type="KEGG" id="ljf:FI9785_460"/>
<feature type="chain" id="PRO_5003014717" description="Gram-positive cocci surface proteins LPxTG domain-containing protein" evidence="8">
    <location>
        <begin position="32"/>
        <end position="1004"/>
    </location>
</feature>
<dbReference type="NCBIfam" id="TIGR04320">
    <property type="entry name" value="Surf_Exclu_PgrA"/>
    <property type="match status" value="1"/>
</dbReference>
<name>D0R2D6_LACJF</name>
<keyword evidence="7" id="KW-0472">Membrane</keyword>
<feature type="coiled-coil region" evidence="5">
    <location>
        <begin position="688"/>
        <end position="899"/>
    </location>
</feature>
<feature type="transmembrane region" description="Helical" evidence="7">
    <location>
        <begin position="976"/>
        <end position="996"/>
    </location>
</feature>
<dbReference type="GO" id="GO:0000793">
    <property type="term" value="C:condensed chromosome"/>
    <property type="evidence" value="ECO:0007669"/>
    <property type="project" value="TreeGrafter"/>
</dbReference>
<sequence length="1004" mass="110120">MKSKNSKLMYVSAAVLAAGAVASVNTQNAHAAEVQKQADKNAAQKTIDQNQKDLTQTQDQLNKAQADRDNAVRQTSDAQAKVLTAESNNQSAQSGLADAQDQLKTAQNAQAKAQANYDASYENNVKSAQNDVNKANADVQTTQEQINVQNTKQAEALTNRQGQENALKTNTETLNKTNEEISKTQGQVEQAQKTYDAVNKDYQPVKAELDKQAKEASDAQKAADENAKELTQAQNELKTAQDTANKSAETINNAQAKLTNDTAALNGAKSELSSKQKQASDLTSQRDQVAKDLQTAQNKMNTAKAELDTDKDAVVNTMVMPQVYKDTVKKWNGANPTGDYEKEMAAASWIGWTQNEYKHNEAEKNHMVDLKHMSRADQIELNKFGIDLINQLRTQIGVDPWTFNESALDFANAIADRYVKDDWDSDANHHDSEAINELAHKYGLRYAVSRKDGTYGKDSQYYENMMTDLFGQTEIPFEQAKANADKFGNPYHYSDQELAYDMHNTYAHSQDDYNNRLDDMDHLKNQVYNAVKRFAFNYNEWMHADSILSQEYFDYSAKGKNYAAISFSAKPTPNHWGDDDLQLHFINVHESNVLDPKVFNVNATIPLDSNKSDASKQYSESLAQVNDLNSKKSNLDNQINGLTNDIKGLNTRISDLTKSISDTNKTLADAKTTKADADKKIAVLPGRVKELKDKQASLDKTQSKAEADLATYQAKNKDLLAQFNAAKSNLDKLTAKLNDLNSVKSKAESAVTESKANLAKATSELSAISSRLDELKAKLSTAKTTKEQADANLAKAKAAYDEYVSTHKDVIDDLNKANSELADKTKAYNEAKEDAAKTDKEYQAAQDELTKLNNHIEDLSTAITNYESKIKQLNTTINKQKADQKRTSLDAQINKALDNVSAPKHAATTTTGVQAGTSSSVASVGAVSTTQNGETLTNTVVRSNNASVLSPQTKKLVAQANASKNSLPQTGANDKLSVFAALAGLSLASLGLGSLVGEKKRKRN</sequence>
<feature type="coiled-coil region" evidence="5">
    <location>
        <begin position="618"/>
        <end position="659"/>
    </location>
</feature>
<accession>D0R2D6</accession>
<keyword evidence="3 8" id="KW-0732">Signal</keyword>
<keyword evidence="7" id="KW-0812">Transmembrane</keyword>
<evidence type="ECO:0000256" key="7">
    <source>
        <dbReference type="SAM" id="Phobius"/>
    </source>
</evidence>
<dbReference type="PANTHER" id="PTHR43941:SF1">
    <property type="entry name" value="STRUCTURAL MAINTENANCE OF CHROMOSOMES PROTEIN 2"/>
    <property type="match status" value="1"/>
</dbReference>
<reference evidence="10 11" key="1">
    <citation type="journal article" date="2009" name="J. Bacteriol.">
        <title>Complete genome sequence of Lactobacillus johnsonii FI9785, a competitive exclusion agent against pathogens in poultry.</title>
        <authorList>
            <person name="Wegmann U."/>
            <person name="Overweg K."/>
            <person name="Horn N."/>
            <person name="Goesmann A."/>
            <person name="Narbad A."/>
            <person name="Gasson M.J."/>
            <person name="Shearman C."/>
        </authorList>
    </citation>
    <scope>NUCLEOTIDE SEQUENCE [LARGE SCALE GENOMIC DNA]</scope>
    <source>
        <strain evidence="10 11">FI9785</strain>
    </source>
</reference>
<feature type="signal peptide" evidence="8">
    <location>
        <begin position="1"/>
        <end position="31"/>
    </location>
</feature>
<dbReference type="GO" id="GO:0000796">
    <property type="term" value="C:condensin complex"/>
    <property type="evidence" value="ECO:0007669"/>
    <property type="project" value="TreeGrafter"/>
</dbReference>
<organism evidence="10 11">
    <name type="scientific">Lactobacillus johnsonii (strain FI9785)</name>
    <dbReference type="NCBI Taxonomy" id="633699"/>
    <lineage>
        <taxon>Bacteria</taxon>
        <taxon>Bacillati</taxon>
        <taxon>Bacillota</taxon>
        <taxon>Bacilli</taxon>
        <taxon>Lactobacillales</taxon>
        <taxon>Lactobacillaceae</taxon>
        <taxon>Lactobacillus</taxon>
    </lineage>
</organism>
<dbReference type="Pfam" id="PF00746">
    <property type="entry name" value="Gram_pos_anchor"/>
    <property type="match status" value="1"/>
</dbReference>
<dbReference type="EMBL" id="FN298497">
    <property type="protein sequence ID" value="CAX66342.1"/>
    <property type="molecule type" value="Genomic_DNA"/>
</dbReference>
<dbReference type="Gene3D" id="1.20.120.330">
    <property type="entry name" value="Nucleotidyltransferases domain 2"/>
    <property type="match status" value="2"/>
</dbReference>
<evidence type="ECO:0000259" key="9">
    <source>
        <dbReference type="PROSITE" id="PS50847"/>
    </source>
</evidence>
<dbReference type="Proteomes" id="UP000002627">
    <property type="component" value="Chromosome"/>
</dbReference>
<evidence type="ECO:0000313" key="10">
    <source>
        <dbReference type="EMBL" id="CAX66342.1"/>
    </source>
</evidence>
<feature type="domain" description="Gram-positive cocci surface proteins LPxTG" evidence="9">
    <location>
        <begin position="967"/>
        <end position="1004"/>
    </location>
</feature>
<keyword evidence="5" id="KW-0175">Coiled coil</keyword>
<feature type="region of interest" description="Disordered" evidence="6">
    <location>
        <begin position="267"/>
        <end position="288"/>
    </location>
</feature>
<dbReference type="PROSITE" id="PS50847">
    <property type="entry name" value="GRAM_POS_ANCHORING"/>
    <property type="match status" value="1"/>
</dbReference>
<protein>
    <recommendedName>
        <fullName evidence="9">Gram-positive cocci surface proteins LPxTG domain-containing protein</fullName>
    </recommendedName>
</protein>
<proteinExistence type="predicted"/>
<evidence type="ECO:0000256" key="5">
    <source>
        <dbReference type="SAM" id="Coils"/>
    </source>
</evidence>
<dbReference type="InterPro" id="IPR027607">
    <property type="entry name" value="Surf_Exclu_SEC10/PgrA"/>
</dbReference>
<evidence type="ECO:0000313" key="11">
    <source>
        <dbReference type="Proteomes" id="UP000002627"/>
    </source>
</evidence>